<dbReference type="STRING" id="149040.A0A132B8K7"/>
<dbReference type="GO" id="GO:0003723">
    <property type="term" value="F:RNA binding"/>
    <property type="evidence" value="ECO:0007669"/>
    <property type="project" value="UniProtKB-KW"/>
</dbReference>
<proteinExistence type="inferred from homology"/>
<dbReference type="InParanoid" id="A0A132B8K7"/>
<keyword evidence="5" id="KW-1185">Reference proteome</keyword>
<feature type="domain" description="RDRP core" evidence="3">
    <location>
        <begin position="461"/>
        <end position="1087"/>
    </location>
</feature>
<evidence type="ECO:0000256" key="1">
    <source>
        <dbReference type="RuleBase" id="RU363098"/>
    </source>
</evidence>
<feature type="compositionally biased region" description="Polar residues" evidence="2">
    <location>
        <begin position="235"/>
        <end position="259"/>
    </location>
</feature>
<accession>A0A132B8K7</accession>
<comment type="similarity">
    <text evidence="1">Belongs to the RdRP family.</text>
</comment>
<feature type="region of interest" description="Disordered" evidence="2">
    <location>
        <begin position="175"/>
        <end position="288"/>
    </location>
</feature>
<gene>
    <name evidence="4" type="ORF">LY89DRAFT_338204</name>
</gene>
<dbReference type="InterPro" id="IPR007855">
    <property type="entry name" value="RDRP"/>
</dbReference>
<dbReference type="PANTHER" id="PTHR23079:SF14">
    <property type="entry name" value="RNA-DEPENDENT RNA POLYMERASE"/>
    <property type="match status" value="1"/>
</dbReference>
<dbReference type="Pfam" id="PF05183">
    <property type="entry name" value="RdRP"/>
    <property type="match status" value="1"/>
</dbReference>
<dbReference type="OrthoDB" id="10055769at2759"/>
<dbReference type="GO" id="GO:0030422">
    <property type="term" value="P:siRNA processing"/>
    <property type="evidence" value="ECO:0007669"/>
    <property type="project" value="TreeGrafter"/>
</dbReference>
<evidence type="ECO:0000256" key="2">
    <source>
        <dbReference type="SAM" id="MobiDB-lite"/>
    </source>
</evidence>
<evidence type="ECO:0000259" key="3">
    <source>
        <dbReference type="Pfam" id="PF05183"/>
    </source>
</evidence>
<dbReference type="InterPro" id="IPR057596">
    <property type="entry name" value="RDRP_core"/>
</dbReference>
<name>A0A132B8K7_MOLSC</name>
<protein>
    <recommendedName>
        <fullName evidence="1">RNA-dependent RNA polymerase</fullName>
        <ecNumber evidence="1">2.7.7.48</ecNumber>
    </recommendedName>
</protein>
<dbReference type="GeneID" id="28816565"/>
<dbReference type="Gene3D" id="1.10.8.790">
    <property type="entry name" value="RNA-dependent RNA polymerase, slab domain, helical subdomain-like"/>
    <property type="match status" value="1"/>
</dbReference>
<keyword evidence="1" id="KW-0694">RNA-binding</keyword>
<dbReference type="EC" id="2.7.7.48" evidence="1"/>
<dbReference type="Proteomes" id="UP000070700">
    <property type="component" value="Unassembled WGS sequence"/>
</dbReference>
<keyword evidence="1" id="KW-0548">Nucleotidyltransferase</keyword>
<comment type="catalytic activity">
    <reaction evidence="1">
        <text>RNA(n) + a ribonucleoside 5'-triphosphate = RNA(n+1) + diphosphate</text>
        <dbReference type="Rhea" id="RHEA:21248"/>
        <dbReference type="Rhea" id="RHEA-COMP:14527"/>
        <dbReference type="Rhea" id="RHEA-COMP:17342"/>
        <dbReference type="ChEBI" id="CHEBI:33019"/>
        <dbReference type="ChEBI" id="CHEBI:61557"/>
        <dbReference type="ChEBI" id="CHEBI:140395"/>
        <dbReference type="EC" id="2.7.7.48"/>
    </reaction>
</comment>
<evidence type="ECO:0000313" key="5">
    <source>
        <dbReference type="Proteomes" id="UP000070700"/>
    </source>
</evidence>
<dbReference type="GO" id="GO:0031380">
    <property type="term" value="C:nuclear RNA-directed RNA polymerase complex"/>
    <property type="evidence" value="ECO:0007669"/>
    <property type="project" value="TreeGrafter"/>
</dbReference>
<dbReference type="PANTHER" id="PTHR23079">
    <property type="entry name" value="RNA-DEPENDENT RNA POLYMERASE"/>
    <property type="match status" value="1"/>
</dbReference>
<dbReference type="GO" id="GO:0003968">
    <property type="term" value="F:RNA-directed RNA polymerase activity"/>
    <property type="evidence" value="ECO:0007669"/>
    <property type="project" value="UniProtKB-KW"/>
</dbReference>
<evidence type="ECO:0000313" key="4">
    <source>
        <dbReference type="EMBL" id="KUJ08214.1"/>
    </source>
</evidence>
<organism evidence="4 5">
    <name type="scientific">Mollisia scopiformis</name>
    <name type="common">Conifer needle endophyte fungus</name>
    <name type="synonym">Phialocephala scopiformis</name>
    <dbReference type="NCBI Taxonomy" id="149040"/>
    <lineage>
        <taxon>Eukaryota</taxon>
        <taxon>Fungi</taxon>
        <taxon>Dikarya</taxon>
        <taxon>Ascomycota</taxon>
        <taxon>Pezizomycotina</taxon>
        <taxon>Leotiomycetes</taxon>
        <taxon>Helotiales</taxon>
        <taxon>Mollisiaceae</taxon>
        <taxon>Mollisia</taxon>
    </lineage>
</organism>
<sequence length="1318" mass="149260">MAPSAISDPNDPVRTAKKLEVEKNIKRIINNICNRWGLGLELPKENESPSHRQAHQSIEEKCVFMIKGISWKDMPKILEIAGEFEKAADGLYDKWVHKPRADRGVVPDKTRHRTHPVTADERQTLLDCLHKMLRDVWEEVKTPRATRYMNPNDSAVPFSLTGSLNGSTVEYPVLRTSSGESKRARDEPFPDITPTKKVKPDVLQSRSSNSMLPPAADSFTGRGRSVTRDPKGTRSADTSFASSIFDTQDSGSFPSTQATIPDDIEPTLPSKETRPSFINPQPDKIQSSDYASSSFEARVADVPEDVIILNDTDDELLLMDEPEAEELSQDLLGYTIDDDKATLSPKENQLKRSLQSVFPILPATLEEKAPVCVLYEITRVFLHAEVPLSEFNAPVTSSLNDYQTLWAFLKSLPPLRGKSFPERCSDEIWACALKDYEKGFYSVSFSGSLSFNTTSLDPMFQLRLDPLKFEYSHRLGRKFGHDRFLELSIPQLTGRHIPKAVQRLADSLEVGQWKSKVFDWLVDSRHPLLGRKWQPFFTKPKDRTSKRREATTSEAIYRVFFFAVDGFQFVNNTALMSNPDYSLGHPSMSIRRLLDHVRPTRANIHQTYLKLFNRTTLAVSRNQETVILEKSQIRFKEDIRWGPKNEVMNDGAGRISPSLALKITQKLCLSYLPSGFQARLGEAKGFWLVDHTDTKGEDWIEVYESQQKWIRSTEPKGPSDDRSHRAFEVLRYSGPLKSADLNTQLLPILLDRAKDPKAMRDALSDLLRQGLEQEVAEIQAAMESPANFKKWIRAGTSGTNDRLKHGAVPYRAGLPISKEEQLNVMLDAGFDPTKLSFMNKLAREVFKRKCDDLKERMNITVGRSTYAYMVPDFWGVLEPDEVYIDFSSFVDNVSSFSGASLSGENVLVARSPAHFVSDIQKVKAVVKAELMGLKDVIVFPTKGNPSLADKLSGGDYDGDIAWVCWEPTIVKNFVTAEVCEPIHLVDEGLLSKDSTRYEDLVRNESKVTAVPTFLKKSFEFNMQSSMLGICTNYKEGVCYTQGNVDTEEARYLSQLLSNLVDQAKQGYLFDEDSWRIFRLKKAIPNPKPLKRKDKNWVPRGPSSDIIEHLLWVADDAVNKSLQDFKEKGSYFDEDLVARFKHITEQSKDEPELKVLLKDLDQDLLQLKDKWQSHFSRAPNDDSKPEFQSYLVAIYDEYLDIQPHAKNLASKLLLCEDGQNPELSEWEKLKASALFASYRRSYVGNLVWWMAGKQLCYLKASRRGAGPGALHAVTSSMYILNKPDASMIRRLQNEGYGAGLDEDLASVVNVHDLEDREDD</sequence>
<dbReference type="RefSeq" id="XP_018062569.1">
    <property type="nucleotide sequence ID" value="XM_018206839.1"/>
</dbReference>
<feature type="compositionally biased region" description="Polar residues" evidence="2">
    <location>
        <begin position="276"/>
        <end position="288"/>
    </location>
</feature>
<dbReference type="KEGG" id="psco:LY89DRAFT_338204"/>
<reference evidence="4 5" key="1">
    <citation type="submission" date="2015-10" db="EMBL/GenBank/DDBJ databases">
        <title>Full genome of DAOMC 229536 Phialocephala scopiformis, a fungal endophyte of spruce producing the potent anti-insectan compound rugulosin.</title>
        <authorList>
            <consortium name="DOE Joint Genome Institute"/>
            <person name="Walker A.K."/>
            <person name="Frasz S.L."/>
            <person name="Seifert K.A."/>
            <person name="Miller J.D."/>
            <person name="Mondo S.J."/>
            <person name="Labutti K."/>
            <person name="Lipzen A."/>
            <person name="Dockter R."/>
            <person name="Kennedy M."/>
            <person name="Grigoriev I.V."/>
            <person name="Spatafora J.W."/>
        </authorList>
    </citation>
    <scope>NUCLEOTIDE SEQUENCE [LARGE SCALE GENOMIC DNA]</scope>
    <source>
        <strain evidence="4 5">CBS 120377</strain>
    </source>
</reference>
<dbReference type="EMBL" id="KQ947436">
    <property type="protein sequence ID" value="KUJ08214.1"/>
    <property type="molecule type" value="Genomic_DNA"/>
</dbReference>
<keyword evidence="1" id="KW-0696">RNA-directed RNA polymerase</keyword>
<keyword evidence="1" id="KW-0808">Transferase</keyword>